<dbReference type="AlphaFoldDB" id="A0A199UC01"/>
<sequence length="39" mass="4616">MWFPMRFLIVKSPLLVVVMQFIPSGEERIKNVGFDYLDV</sequence>
<gene>
    <name evidence="2" type="ORF">MANES_S039300</name>
</gene>
<reference evidence="2" key="1">
    <citation type="submission" date="2016-02" db="EMBL/GenBank/DDBJ databases">
        <title>WGS assembly of Manihot esculenta.</title>
        <authorList>
            <person name="Bredeson J.V."/>
            <person name="Prochnik S.E."/>
            <person name="Lyons J.B."/>
            <person name="Schmutz J."/>
            <person name="Grimwood J."/>
            <person name="Vrebalov J."/>
            <person name="Bart R.S."/>
            <person name="Amuge T."/>
            <person name="Ferguson M.E."/>
            <person name="Green R."/>
            <person name="Putnam N."/>
            <person name="Stites J."/>
            <person name="Rounsley S."/>
            <person name="Rokhsar D.S."/>
        </authorList>
    </citation>
    <scope>NUCLEOTIDE SEQUENCE [LARGE SCALE GENOMIC DNA]</scope>
    <source>
        <tissue evidence="2">Leaf</tissue>
    </source>
</reference>
<organism evidence="2">
    <name type="scientific">Manihot esculenta</name>
    <name type="common">Cassava</name>
    <name type="synonym">Jatropha manihot</name>
    <dbReference type="NCBI Taxonomy" id="3983"/>
    <lineage>
        <taxon>Eukaryota</taxon>
        <taxon>Viridiplantae</taxon>
        <taxon>Streptophyta</taxon>
        <taxon>Embryophyta</taxon>
        <taxon>Tracheophyta</taxon>
        <taxon>Spermatophyta</taxon>
        <taxon>Magnoliopsida</taxon>
        <taxon>eudicotyledons</taxon>
        <taxon>Gunneridae</taxon>
        <taxon>Pentapetalae</taxon>
        <taxon>rosids</taxon>
        <taxon>fabids</taxon>
        <taxon>Malpighiales</taxon>
        <taxon>Euphorbiaceae</taxon>
        <taxon>Crotonoideae</taxon>
        <taxon>Manihoteae</taxon>
        <taxon>Manihot</taxon>
    </lineage>
</organism>
<evidence type="ECO:0000313" key="2">
    <source>
        <dbReference type="EMBL" id="OAY21983.1"/>
    </source>
</evidence>
<dbReference type="EMBL" id="KV450561">
    <property type="protein sequence ID" value="OAY21983.1"/>
    <property type="molecule type" value="Genomic_DNA"/>
</dbReference>
<feature type="chain" id="PRO_5008285138" evidence="1">
    <location>
        <begin position="20"/>
        <end position="39"/>
    </location>
</feature>
<protein>
    <submittedName>
        <fullName evidence="2">Uncharacterized protein</fullName>
    </submittedName>
</protein>
<keyword evidence="1" id="KW-0732">Signal</keyword>
<feature type="signal peptide" evidence="1">
    <location>
        <begin position="1"/>
        <end position="19"/>
    </location>
</feature>
<name>A0A199UC01_MANES</name>
<accession>A0A199UC01</accession>
<evidence type="ECO:0000256" key="1">
    <source>
        <dbReference type="SAM" id="SignalP"/>
    </source>
</evidence>
<proteinExistence type="predicted"/>